<reference evidence="2" key="1">
    <citation type="journal article" date="2008" name="Nat. Genet.">
        <title>The Pristionchus pacificus genome provides a unique perspective on nematode lifestyle and parasitism.</title>
        <authorList>
            <person name="Dieterich C."/>
            <person name="Clifton S.W."/>
            <person name="Schuster L.N."/>
            <person name="Chinwalla A."/>
            <person name="Delehaunty K."/>
            <person name="Dinkelacker I."/>
            <person name="Fulton L."/>
            <person name="Fulton R."/>
            <person name="Godfrey J."/>
            <person name="Minx P."/>
            <person name="Mitreva M."/>
            <person name="Roeseler W."/>
            <person name="Tian H."/>
            <person name="Witte H."/>
            <person name="Yang S.P."/>
            <person name="Wilson R.K."/>
            <person name="Sommer R.J."/>
        </authorList>
    </citation>
    <scope>NUCLEOTIDE SEQUENCE [LARGE SCALE GENOMIC DNA]</scope>
    <source>
        <strain evidence="2">PS312</strain>
    </source>
</reference>
<proteinExistence type="predicted"/>
<dbReference type="Proteomes" id="UP000005239">
    <property type="component" value="Unassembled WGS sequence"/>
</dbReference>
<evidence type="ECO:0000313" key="2">
    <source>
        <dbReference type="Proteomes" id="UP000005239"/>
    </source>
</evidence>
<dbReference type="AlphaFoldDB" id="A0A2A6BD47"/>
<accession>A0A8R1YZ60</accession>
<dbReference type="EnsemblMetazoa" id="PPA38948.1">
    <property type="protein sequence ID" value="PPA38948.1"/>
    <property type="gene ID" value="WBGene00277317"/>
</dbReference>
<name>A0A2A6BD47_PRIPA</name>
<keyword evidence="2" id="KW-1185">Reference proteome</keyword>
<organism evidence="1 2">
    <name type="scientific">Pristionchus pacificus</name>
    <name type="common">Parasitic nematode worm</name>
    <dbReference type="NCBI Taxonomy" id="54126"/>
    <lineage>
        <taxon>Eukaryota</taxon>
        <taxon>Metazoa</taxon>
        <taxon>Ecdysozoa</taxon>
        <taxon>Nematoda</taxon>
        <taxon>Chromadorea</taxon>
        <taxon>Rhabditida</taxon>
        <taxon>Rhabditina</taxon>
        <taxon>Diplogasteromorpha</taxon>
        <taxon>Diplogasteroidea</taxon>
        <taxon>Neodiplogasteridae</taxon>
        <taxon>Pristionchus</taxon>
    </lineage>
</organism>
<protein>
    <submittedName>
        <fullName evidence="1">Uncharacterized protein</fullName>
    </submittedName>
</protein>
<evidence type="ECO:0000313" key="1">
    <source>
        <dbReference type="EnsemblMetazoa" id="PPA38948.1"/>
    </source>
</evidence>
<reference evidence="1" key="2">
    <citation type="submission" date="2022-06" db="UniProtKB">
        <authorList>
            <consortium name="EnsemblMetazoa"/>
        </authorList>
    </citation>
    <scope>IDENTIFICATION</scope>
    <source>
        <strain evidence="1">PS312</strain>
    </source>
</reference>
<sequence length="90" mass="10138">MTTDLHPKPNEDQRVDIADVLAIHFALLKSMYFYQGHVFDARRDVGRDHAQALDEVHDHTVSPAHATEGELNTAILQLRFTEAKSGDDAR</sequence>
<gene>
    <name evidence="1" type="primary">WBGene00277317</name>
</gene>
<accession>A0A2A6BD47</accession>